<dbReference type="InterPro" id="IPR045700">
    <property type="entry name" value="Rab3GAP1"/>
</dbReference>
<name>A0A2V3IFG3_9FLOR</name>
<feature type="region of interest" description="Disordered" evidence="6">
    <location>
        <begin position="357"/>
        <end position="383"/>
    </location>
</feature>
<feature type="domain" description="Rab3GAP catalytic subunit conserved" evidence="7">
    <location>
        <begin position="568"/>
        <end position="732"/>
    </location>
</feature>
<evidence type="ECO:0000256" key="5">
    <source>
        <dbReference type="ARBA" id="ARBA00022490"/>
    </source>
</evidence>
<feature type="compositionally biased region" description="Polar residues" evidence="6">
    <location>
        <begin position="672"/>
        <end position="682"/>
    </location>
</feature>
<keyword evidence="4" id="KW-0343">GTPase activation</keyword>
<dbReference type="OrthoDB" id="17346at2759"/>
<evidence type="ECO:0000313" key="9">
    <source>
        <dbReference type="Proteomes" id="UP000247409"/>
    </source>
</evidence>
<organism evidence="8 9">
    <name type="scientific">Gracilariopsis chorda</name>
    <dbReference type="NCBI Taxonomy" id="448386"/>
    <lineage>
        <taxon>Eukaryota</taxon>
        <taxon>Rhodophyta</taxon>
        <taxon>Florideophyceae</taxon>
        <taxon>Rhodymeniophycidae</taxon>
        <taxon>Gracilariales</taxon>
        <taxon>Gracilariaceae</taxon>
        <taxon>Gracilariopsis</taxon>
    </lineage>
</organism>
<dbReference type="Pfam" id="PF13890">
    <property type="entry name" value="Rab3-GTPase_cat"/>
    <property type="match status" value="1"/>
</dbReference>
<dbReference type="PANTHER" id="PTHR21422:SF9">
    <property type="entry name" value="RAB3 GTPASE-ACTIVATING PROTEIN CATALYTIC SUBUNIT"/>
    <property type="match status" value="1"/>
</dbReference>
<dbReference type="AlphaFoldDB" id="A0A2V3IFG3"/>
<dbReference type="InterPro" id="IPR026147">
    <property type="entry name" value="Rab3GAP1_conserved"/>
</dbReference>
<evidence type="ECO:0000256" key="1">
    <source>
        <dbReference type="ARBA" id="ARBA00004496"/>
    </source>
</evidence>
<evidence type="ECO:0000256" key="2">
    <source>
        <dbReference type="ARBA" id="ARBA00008856"/>
    </source>
</evidence>
<gene>
    <name evidence="8" type="ORF">BWQ96_09502</name>
</gene>
<dbReference type="GO" id="GO:0005096">
    <property type="term" value="F:GTPase activator activity"/>
    <property type="evidence" value="ECO:0007669"/>
    <property type="project" value="UniProtKB-KW"/>
</dbReference>
<evidence type="ECO:0000313" key="8">
    <source>
        <dbReference type="EMBL" id="PXF40792.1"/>
    </source>
</evidence>
<dbReference type="STRING" id="448386.A0A2V3IFG3"/>
<keyword evidence="9" id="KW-1185">Reference proteome</keyword>
<feature type="region of interest" description="Disordered" evidence="6">
    <location>
        <begin position="649"/>
        <end position="692"/>
    </location>
</feature>
<keyword evidence="5" id="KW-0963">Cytoplasm</keyword>
<comment type="subcellular location">
    <subcellularLocation>
        <location evidence="1">Cytoplasm</location>
    </subcellularLocation>
</comment>
<evidence type="ECO:0000256" key="3">
    <source>
        <dbReference type="ARBA" id="ARBA00015817"/>
    </source>
</evidence>
<evidence type="ECO:0000256" key="6">
    <source>
        <dbReference type="SAM" id="MobiDB-lite"/>
    </source>
</evidence>
<comment type="similarity">
    <text evidence="2">Belongs to the Rab3-GAP catalytic subunit family.</text>
</comment>
<dbReference type="GO" id="GO:0005737">
    <property type="term" value="C:cytoplasm"/>
    <property type="evidence" value="ECO:0007669"/>
    <property type="project" value="UniProtKB-SubCell"/>
</dbReference>
<comment type="caution">
    <text evidence="8">The sequence shown here is derived from an EMBL/GenBank/DDBJ whole genome shotgun (WGS) entry which is preliminary data.</text>
</comment>
<evidence type="ECO:0000259" key="7">
    <source>
        <dbReference type="Pfam" id="PF13890"/>
    </source>
</evidence>
<dbReference type="EMBL" id="NBIV01000260">
    <property type="protein sequence ID" value="PXF40792.1"/>
    <property type="molecule type" value="Genomic_DNA"/>
</dbReference>
<reference evidence="8 9" key="1">
    <citation type="journal article" date="2018" name="Mol. Biol. Evol.">
        <title>Analysis of the draft genome of the red seaweed Gracilariopsis chorda provides insights into genome size evolution in Rhodophyta.</title>
        <authorList>
            <person name="Lee J."/>
            <person name="Yang E.C."/>
            <person name="Graf L."/>
            <person name="Yang J.H."/>
            <person name="Qiu H."/>
            <person name="Zel Zion U."/>
            <person name="Chan C.X."/>
            <person name="Stephens T.G."/>
            <person name="Weber A.P.M."/>
            <person name="Boo G.H."/>
            <person name="Boo S.M."/>
            <person name="Kim K.M."/>
            <person name="Shin Y."/>
            <person name="Jung M."/>
            <person name="Lee S.J."/>
            <person name="Yim H.S."/>
            <person name="Lee J.H."/>
            <person name="Bhattacharya D."/>
            <person name="Yoon H.S."/>
        </authorList>
    </citation>
    <scope>NUCLEOTIDE SEQUENCE [LARGE SCALE GENOMIC DNA]</scope>
    <source>
        <strain evidence="8 9">SKKU-2015</strain>
        <tissue evidence="8">Whole body</tissue>
    </source>
</reference>
<feature type="compositionally biased region" description="Polar residues" evidence="6">
    <location>
        <begin position="365"/>
        <end position="375"/>
    </location>
</feature>
<proteinExistence type="inferred from homology"/>
<protein>
    <recommendedName>
        <fullName evidence="3">Rab3 GTPase-activating protein catalytic subunit</fullName>
    </recommendedName>
</protein>
<dbReference type="Proteomes" id="UP000247409">
    <property type="component" value="Unassembled WGS sequence"/>
</dbReference>
<accession>A0A2V3IFG3</accession>
<sequence length="907" mass="98895">MGAEDILPSPNADELIDFTCASPWERLALDIELELRAWGLHDGQHSSTQITEATRTLSRDMVGGSTLEPAPIASSPISFGDRSLALELRVWGQEESYDAFPLERLFGIQECVMLTACNPDGIAANDGSDASVLLSAMSVAASACGCPVPMIVPVGRPTSRRFIGRQLFPSHMRFSCDYNHHTPEDFSHLAGLLRLFRNKRASARRLNPPSTSDANITAKFTYDWNDFSFRLTPAPGSFASERRLSAVQSAALSEADPVSRIQVTAIWDEFPAADLRHTEALAAMPASTASRLRLSPPKDLVRIIASASIPSSRIPMTTPARSNLRLAQIAANMRDNYLPAAPLAVIDVLKIVRGDKHGGRAETSPRASHLQNAGRSLSPRVARSPAPGALDEYLVQVGEYVTAAAIQDDRIDEEFLTSAVAALFEMDLGKGVMAEVVEALGPNGAEMTVLERLSRLVAACDTVNAAQKLWNLFLDGVEVHWEQQWVICGVPFSMEAGPDHNESLVVQKLQMMNCCVERRRREMAGLAASGAGLGRDEKGRKSLLEGVELIGTQGTERDDGGDASAADRRVWEPYVQPHVLVTRDMVEEELKRMVRRAENKSRRGDSQDRIEQKRQSLTLQSDMMAFKAANPNGGMADFVRWFSPSDWITDEEEDDDSKSGANSGDSGVVNKEGNTPRQASNSTRKKGRLSARMSQPGNIWERLWNEAEEVAANKQEPLFDASAHGSKALADLRAMPMTQVLLHLCVIQGASASQVLGSAFQRAPSLPKVKRSINGARHGIRDVCCRLRLDNTDVAEMGRVAAALDAVAIAEHSGLVATSVLSKLPPTDGMAGIVDGIACGESAVVEDEKERKLVIRMAGLDDGGWRSVMLPEWREFVAFGADGDRMYVRLSRDEFRVAFRLGLDYSV</sequence>
<evidence type="ECO:0000256" key="4">
    <source>
        <dbReference type="ARBA" id="ARBA00022468"/>
    </source>
</evidence>
<dbReference type="PANTHER" id="PTHR21422">
    <property type="entry name" value="RAB3 GTPASE-ACTIVATING PROTEIN CATALYTIC SUBUNIT"/>
    <property type="match status" value="1"/>
</dbReference>